<keyword evidence="2" id="KW-0378">Hydrolase</keyword>
<dbReference type="SUPFAM" id="SSF53474">
    <property type="entry name" value="alpha/beta-Hydrolases"/>
    <property type="match status" value="1"/>
</dbReference>
<dbReference type="Gene3D" id="3.40.50.1820">
    <property type="entry name" value="alpha/beta hydrolase"/>
    <property type="match status" value="1"/>
</dbReference>
<dbReference type="Proteomes" id="UP001610563">
    <property type="component" value="Unassembled WGS sequence"/>
</dbReference>
<dbReference type="EMBL" id="JBFTWV010000003">
    <property type="protein sequence ID" value="KAL2800576.1"/>
    <property type="molecule type" value="Genomic_DNA"/>
</dbReference>
<dbReference type="PANTHER" id="PTHR11614">
    <property type="entry name" value="PHOSPHOLIPASE-RELATED"/>
    <property type="match status" value="1"/>
</dbReference>
<accession>A0ABR4GNC4</accession>
<evidence type="ECO:0000313" key="3">
    <source>
        <dbReference type="Proteomes" id="UP001610563"/>
    </source>
</evidence>
<feature type="domain" description="Serine aminopeptidase S33" evidence="1">
    <location>
        <begin position="29"/>
        <end position="295"/>
    </location>
</feature>
<proteinExistence type="predicted"/>
<dbReference type="InterPro" id="IPR029058">
    <property type="entry name" value="AB_hydrolase_fold"/>
</dbReference>
<evidence type="ECO:0000313" key="2">
    <source>
        <dbReference type="EMBL" id="KAL2800576.1"/>
    </source>
</evidence>
<dbReference type="InterPro" id="IPR051044">
    <property type="entry name" value="MAG_DAG_Lipase"/>
</dbReference>
<name>A0ABR4GNC4_9EURO</name>
<dbReference type="GO" id="GO:0016787">
    <property type="term" value="F:hydrolase activity"/>
    <property type="evidence" value="ECO:0007669"/>
    <property type="project" value="UniProtKB-KW"/>
</dbReference>
<evidence type="ECO:0000259" key="1">
    <source>
        <dbReference type="Pfam" id="PF12146"/>
    </source>
</evidence>
<organism evidence="2 3">
    <name type="scientific">Aspergillus keveii</name>
    <dbReference type="NCBI Taxonomy" id="714993"/>
    <lineage>
        <taxon>Eukaryota</taxon>
        <taxon>Fungi</taxon>
        <taxon>Dikarya</taxon>
        <taxon>Ascomycota</taxon>
        <taxon>Pezizomycotina</taxon>
        <taxon>Eurotiomycetes</taxon>
        <taxon>Eurotiomycetidae</taxon>
        <taxon>Eurotiales</taxon>
        <taxon>Aspergillaceae</taxon>
        <taxon>Aspergillus</taxon>
        <taxon>Aspergillus subgen. Nidulantes</taxon>
    </lineage>
</organism>
<comment type="caution">
    <text evidence="2">The sequence shown here is derived from an EMBL/GenBank/DDBJ whole genome shotgun (WGS) entry which is preliminary data.</text>
</comment>
<reference evidence="2 3" key="1">
    <citation type="submission" date="2024-07" db="EMBL/GenBank/DDBJ databases">
        <title>Section-level genome sequencing and comparative genomics of Aspergillus sections Usti and Cavernicolus.</title>
        <authorList>
            <consortium name="Lawrence Berkeley National Laboratory"/>
            <person name="Nybo J.L."/>
            <person name="Vesth T.C."/>
            <person name="Theobald S."/>
            <person name="Frisvad J.C."/>
            <person name="Larsen T.O."/>
            <person name="Kjaerboelling I."/>
            <person name="Rothschild-Mancinelli K."/>
            <person name="Lyhne E.K."/>
            <person name="Kogle M.E."/>
            <person name="Barry K."/>
            <person name="Clum A."/>
            <person name="Na H."/>
            <person name="Ledsgaard L."/>
            <person name="Lin J."/>
            <person name="Lipzen A."/>
            <person name="Kuo A."/>
            <person name="Riley R."/>
            <person name="Mondo S."/>
            <person name="Labutti K."/>
            <person name="Haridas S."/>
            <person name="Pangalinan J."/>
            <person name="Salamov A.A."/>
            <person name="Simmons B.A."/>
            <person name="Magnuson J.K."/>
            <person name="Chen J."/>
            <person name="Drula E."/>
            <person name="Henrissat B."/>
            <person name="Wiebenga A."/>
            <person name="Lubbers R.J."/>
            <person name="Gomes A.C."/>
            <person name="Makela M.R."/>
            <person name="Stajich J."/>
            <person name="Grigoriev I.V."/>
            <person name="Mortensen U.H."/>
            <person name="De Vries R.P."/>
            <person name="Baker S.E."/>
            <person name="Andersen M.R."/>
        </authorList>
    </citation>
    <scope>NUCLEOTIDE SEQUENCE [LARGE SCALE GENOMIC DNA]</scope>
    <source>
        <strain evidence="2 3">CBS 209.92</strain>
    </source>
</reference>
<dbReference type="Pfam" id="PF12146">
    <property type="entry name" value="Hydrolase_4"/>
    <property type="match status" value="1"/>
</dbReference>
<keyword evidence="3" id="KW-1185">Reference proteome</keyword>
<protein>
    <submittedName>
        <fullName evidence="2">Alpha/Beta hydrolase protein</fullName>
    </submittedName>
</protein>
<gene>
    <name evidence="2" type="ORF">BJX66DRAFT_350190</name>
</gene>
<sequence length="332" mass="37032">MATSTSGAFFLSDGLKVYSRVWEPRDSPIKSHIAFLHGFGDRCDHYDAFFSLLVATYPIKVHAWDRRGWGKTVRTRAQMGDTGRSLQVIAEIHEALTYIASTIPDIRQTPLFLMGHSMGGQESAFYLLDPDLDGHRPPPVTGWILEAPYIGLDPASHPSRIVVAVAKQVARVFPKLKFTQALSGEFVTRNSGVRERYQRDPLCHNTGTLEGLQDVLQRESDLTKLSFSDQPIPSGLSARLPCPVLWAHGSADMITSYAISKRLYERLEPHNEADPDAKTWKSFEGAFHQLHSEPDGVAEEFLRDVGEWVAKITARSLATTEDTEKTPLIVAF</sequence>
<dbReference type="InterPro" id="IPR022742">
    <property type="entry name" value="Hydrolase_4"/>
</dbReference>